<organism evidence="2 3">
    <name type="scientific">Sporomusa silvacetica DSM 10669</name>
    <dbReference type="NCBI Taxonomy" id="1123289"/>
    <lineage>
        <taxon>Bacteria</taxon>
        <taxon>Bacillati</taxon>
        <taxon>Bacillota</taxon>
        <taxon>Negativicutes</taxon>
        <taxon>Selenomonadales</taxon>
        <taxon>Sporomusaceae</taxon>
        <taxon>Sporomusa</taxon>
    </lineage>
</organism>
<reference evidence="2" key="1">
    <citation type="submission" date="2024-05" db="EMBL/GenBank/DDBJ databases">
        <title>Isolation and characterization of Sporomusa carbonis sp. nov., a carboxydotrophic hydrogenogen in the genus of Sporomusa isolated from a charcoal burning pile.</title>
        <authorList>
            <person name="Boeer T."/>
            <person name="Rosenbaum F."/>
            <person name="Eysell L."/>
            <person name="Mueller V."/>
            <person name="Daniel R."/>
            <person name="Poehlein A."/>
        </authorList>
    </citation>
    <scope>NUCLEOTIDE SEQUENCE [LARGE SCALE GENOMIC DNA]</scope>
    <source>
        <strain evidence="2">DSM 10669</strain>
    </source>
</reference>
<gene>
    <name evidence="2" type="ORF">SPSIL_048350</name>
</gene>
<evidence type="ECO:0000259" key="1">
    <source>
        <dbReference type="Pfam" id="PF12986"/>
    </source>
</evidence>
<dbReference type="Proteomes" id="UP000216752">
    <property type="component" value="Chromosome"/>
</dbReference>
<name>A0ABZ3ISE7_9FIRM</name>
<sequence>MFAKDTIYIAGSAKTQHNNAITIQFGQFFIGFVINRQTGDIIACDASTTLSVTNEFIRSLLVGKNIQADTDIIRQEIEDRYFGSSQKAILVAYKDAQKQFVNIQQGMHAKNVI</sequence>
<evidence type="ECO:0000313" key="3">
    <source>
        <dbReference type="Proteomes" id="UP000216752"/>
    </source>
</evidence>
<dbReference type="EMBL" id="CP155573">
    <property type="protein sequence ID" value="XFO68612.1"/>
    <property type="molecule type" value="Genomic_DNA"/>
</dbReference>
<dbReference type="InterPro" id="IPR024617">
    <property type="entry name" value="DUF3870"/>
</dbReference>
<feature type="domain" description="DUF3870" evidence="1">
    <location>
        <begin position="8"/>
        <end position="100"/>
    </location>
</feature>
<dbReference type="RefSeq" id="WP_094606981.1">
    <property type="nucleotide sequence ID" value="NZ_CP155573.1"/>
</dbReference>
<protein>
    <recommendedName>
        <fullName evidence="1">DUF3870 domain-containing protein</fullName>
    </recommendedName>
</protein>
<accession>A0ABZ3ISE7</accession>
<evidence type="ECO:0000313" key="2">
    <source>
        <dbReference type="EMBL" id="XFO68612.1"/>
    </source>
</evidence>
<proteinExistence type="predicted"/>
<keyword evidence="3" id="KW-1185">Reference proteome</keyword>
<dbReference type="Pfam" id="PF12986">
    <property type="entry name" value="DUF3870"/>
    <property type="match status" value="1"/>
</dbReference>